<feature type="region of interest" description="Disordered" evidence="1">
    <location>
        <begin position="133"/>
        <end position="183"/>
    </location>
</feature>
<dbReference type="Pfam" id="PF12484">
    <property type="entry name" value="PPE-SVP"/>
    <property type="match status" value="1"/>
</dbReference>
<reference evidence="3 4" key="1">
    <citation type="submission" date="2019-09" db="EMBL/GenBank/DDBJ databases">
        <title>Report of infection by Mycobacterium simiae a patient suffering from pulmonary tuberculosis.</title>
        <authorList>
            <person name="Mohanty P.S."/>
            <person name="Bansal A.K."/>
            <person name="Singh H."/>
            <person name="Sharma S."/>
            <person name="Patil S.A."/>
            <person name="Upadhaya P."/>
            <person name="Singh P.K."/>
            <person name="Kumar D."/>
            <person name="Kumar S."/>
            <person name="Singh R.K."/>
            <person name="Chaudhary B."/>
        </authorList>
    </citation>
    <scope>NUCLEOTIDE SEQUENCE [LARGE SCALE GENOMIC DNA]</scope>
    <source>
        <strain evidence="3 4">JAL-560-SIM</strain>
    </source>
</reference>
<gene>
    <name evidence="3" type="ORF">F0Q45_07725</name>
</gene>
<feature type="compositionally biased region" description="Low complexity" evidence="1">
    <location>
        <begin position="1"/>
        <end position="11"/>
    </location>
</feature>
<proteinExistence type="predicted"/>
<name>A0A5B1BTJ5_MYCSI</name>
<sequence>MHTYAASSSAATHLDQFSEPPPTTTGQLGPAVSAQPHTISAAGQSGSWSALWPIVLLTAFGDFNALTGPANFAAAISRAITSAGTFATGLYSSDLQGGAKKIPVVRPTTHGGPVLLCTARAAAVGKLSVPQSWGAATGGTGPADGPPQPPRTGRRLVPAGAADSPHGMAHSLPGTGPMTGRTARCTGVPVLRNGRRRFTMPRPACGG</sequence>
<keyword evidence="4" id="KW-1185">Reference proteome</keyword>
<comment type="caution">
    <text evidence="3">The sequence shown here is derived from an EMBL/GenBank/DDBJ whole genome shotgun (WGS) entry which is preliminary data.</text>
</comment>
<accession>A0A5B1BTJ5</accession>
<evidence type="ECO:0000259" key="2">
    <source>
        <dbReference type="Pfam" id="PF12484"/>
    </source>
</evidence>
<evidence type="ECO:0000313" key="4">
    <source>
        <dbReference type="Proteomes" id="UP000324701"/>
    </source>
</evidence>
<dbReference type="InterPro" id="IPR022171">
    <property type="entry name" value="PPE_C"/>
</dbReference>
<organism evidence="3 4">
    <name type="scientific">Mycobacterium simiae</name>
    <name type="common">Mycobacterium habana</name>
    <dbReference type="NCBI Taxonomy" id="1784"/>
    <lineage>
        <taxon>Bacteria</taxon>
        <taxon>Bacillati</taxon>
        <taxon>Actinomycetota</taxon>
        <taxon>Actinomycetes</taxon>
        <taxon>Mycobacteriales</taxon>
        <taxon>Mycobacteriaceae</taxon>
        <taxon>Mycobacterium</taxon>
        <taxon>Mycobacterium simiae complex</taxon>
    </lineage>
</organism>
<dbReference type="AlphaFoldDB" id="A0A5B1BTJ5"/>
<evidence type="ECO:0000313" key="3">
    <source>
        <dbReference type="EMBL" id="KAA1250780.1"/>
    </source>
</evidence>
<protein>
    <recommendedName>
        <fullName evidence="2">PPE family C-terminal domain-containing protein</fullName>
    </recommendedName>
</protein>
<dbReference type="Proteomes" id="UP000324701">
    <property type="component" value="Unassembled WGS sequence"/>
</dbReference>
<dbReference type="RefSeq" id="WP_149653381.1">
    <property type="nucleotide sequence ID" value="NZ_VTZN01000032.1"/>
</dbReference>
<feature type="region of interest" description="Disordered" evidence="1">
    <location>
        <begin position="1"/>
        <end position="36"/>
    </location>
</feature>
<dbReference type="OrthoDB" id="4753567at2"/>
<feature type="domain" description="PPE family C-terminal" evidence="2">
    <location>
        <begin position="119"/>
        <end position="203"/>
    </location>
</feature>
<dbReference type="EMBL" id="VTZN01000032">
    <property type="protein sequence ID" value="KAA1250780.1"/>
    <property type="molecule type" value="Genomic_DNA"/>
</dbReference>
<evidence type="ECO:0000256" key="1">
    <source>
        <dbReference type="SAM" id="MobiDB-lite"/>
    </source>
</evidence>